<organism evidence="1 2">
    <name type="scientific">Gossypium arboreum</name>
    <name type="common">Tree cotton</name>
    <name type="synonym">Gossypium nanking</name>
    <dbReference type="NCBI Taxonomy" id="29729"/>
    <lineage>
        <taxon>Eukaryota</taxon>
        <taxon>Viridiplantae</taxon>
        <taxon>Streptophyta</taxon>
        <taxon>Embryophyta</taxon>
        <taxon>Tracheophyta</taxon>
        <taxon>Spermatophyta</taxon>
        <taxon>Magnoliopsida</taxon>
        <taxon>eudicotyledons</taxon>
        <taxon>Gunneridae</taxon>
        <taxon>Pentapetalae</taxon>
        <taxon>rosids</taxon>
        <taxon>malvids</taxon>
        <taxon>Malvales</taxon>
        <taxon>Malvaceae</taxon>
        <taxon>Malvoideae</taxon>
        <taxon>Gossypium</taxon>
    </lineage>
</organism>
<keyword evidence="2" id="KW-1185">Reference proteome</keyword>
<dbReference type="Proteomes" id="UP000032142">
    <property type="component" value="Unassembled WGS sequence"/>
</dbReference>
<proteinExistence type="predicted"/>
<gene>
    <name evidence="1" type="ORF">F383_34868</name>
</gene>
<evidence type="ECO:0000313" key="2">
    <source>
        <dbReference type="Proteomes" id="UP000032142"/>
    </source>
</evidence>
<dbReference type="AlphaFoldDB" id="A0A0B0N5K4"/>
<evidence type="ECO:0000313" key="1">
    <source>
        <dbReference type="EMBL" id="KHG08080.1"/>
    </source>
</evidence>
<comment type="caution">
    <text evidence="1">The sequence shown here is derived from an EMBL/GenBank/DDBJ whole genome shotgun (WGS) entry which is preliminary data.</text>
</comment>
<reference evidence="2" key="1">
    <citation type="submission" date="2014-09" db="EMBL/GenBank/DDBJ databases">
        <authorList>
            <person name="Mudge J."/>
            <person name="Ramaraj T."/>
            <person name="Lindquist I.E."/>
            <person name="Bharti A.K."/>
            <person name="Sundararajan A."/>
            <person name="Cameron C.T."/>
            <person name="Woodward J.E."/>
            <person name="May G.D."/>
            <person name="Brubaker C."/>
            <person name="Broadhvest J."/>
            <person name="Wilkins T.A."/>
        </authorList>
    </citation>
    <scope>NUCLEOTIDE SEQUENCE</scope>
    <source>
        <strain evidence="2">cv. AKA8401</strain>
    </source>
</reference>
<protein>
    <submittedName>
        <fullName evidence="1">Uncharacterized protein</fullName>
    </submittedName>
</protein>
<sequence length="54" mass="6409">MQELDQNGNPSDMSLVSYEFLRFKQGSITINICISLRHSYSKYINFSIIYMHFK</sequence>
<dbReference type="EMBL" id="JRRC01488315">
    <property type="protein sequence ID" value="KHG08080.1"/>
    <property type="molecule type" value="Genomic_DNA"/>
</dbReference>
<name>A0A0B0N5K4_GOSAR</name>
<accession>A0A0B0N5K4</accession>